<evidence type="ECO:0000313" key="3">
    <source>
        <dbReference type="Proteomes" id="UP000243217"/>
    </source>
</evidence>
<reference evidence="2 3" key="1">
    <citation type="journal article" date="2014" name="Genome Biol. Evol.">
        <title>The secreted proteins of Achlya hypogyna and Thraustotheca clavata identify the ancestral oomycete secretome and reveal gene acquisitions by horizontal gene transfer.</title>
        <authorList>
            <person name="Misner I."/>
            <person name="Blouin N."/>
            <person name="Leonard G."/>
            <person name="Richards T.A."/>
            <person name="Lane C.E."/>
        </authorList>
    </citation>
    <scope>NUCLEOTIDE SEQUENCE [LARGE SCALE GENOMIC DNA]</scope>
    <source>
        <strain evidence="2 3">ATCC 34112</strain>
    </source>
</reference>
<feature type="transmembrane region" description="Helical" evidence="1">
    <location>
        <begin position="1590"/>
        <end position="1612"/>
    </location>
</feature>
<dbReference type="OrthoDB" id="79421at2759"/>
<name>A0A1W0A3V3_9STRA</name>
<feature type="transmembrane region" description="Helical" evidence="1">
    <location>
        <begin position="1503"/>
        <end position="1524"/>
    </location>
</feature>
<accession>A0A1W0A3V3</accession>
<evidence type="ECO:0000256" key="1">
    <source>
        <dbReference type="SAM" id="Phobius"/>
    </source>
</evidence>
<feature type="transmembrane region" description="Helical" evidence="1">
    <location>
        <begin position="1463"/>
        <end position="1483"/>
    </location>
</feature>
<organism evidence="2 3">
    <name type="scientific">Thraustotheca clavata</name>
    <dbReference type="NCBI Taxonomy" id="74557"/>
    <lineage>
        <taxon>Eukaryota</taxon>
        <taxon>Sar</taxon>
        <taxon>Stramenopiles</taxon>
        <taxon>Oomycota</taxon>
        <taxon>Saprolegniomycetes</taxon>
        <taxon>Saprolegniales</taxon>
        <taxon>Achlyaceae</taxon>
        <taxon>Thraustotheca</taxon>
    </lineage>
</organism>
<feature type="transmembrane region" description="Helical" evidence="1">
    <location>
        <begin position="1536"/>
        <end position="1554"/>
    </location>
</feature>
<protein>
    <submittedName>
        <fullName evidence="2">Uncharacterized protein</fullName>
    </submittedName>
</protein>
<dbReference type="EMBL" id="JNBS01000536">
    <property type="protein sequence ID" value="OQS04879.1"/>
    <property type="molecule type" value="Genomic_DNA"/>
</dbReference>
<feature type="transmembrane region" description="Helical" evidence="1">
    <location>
        <begin position="566"/>
        <end position="592"/>
    </location>
</feature>
<keyword evidence="1" id="KW-1133">Transmembrane helix</keyword>
<feature type="transmembrane region" description="Helical" evidence="1">
    <location>
        <begin position="613"/>
        <end position="632"/>
    </location>
</feature>
<feature type="transmembrane region" description="Helical" evidence="1">
    <location>
        <begin position="736"/>
        <end position="754"/>
    </location>
</feature>
<sequence length="1699" mass="192471">MLALLWLWLSLAASVWYLYLFGSSYSNNLLWPEYNTSGYQTFLIDCINGMLELPTSKPISELAMSQNYSSLFITPMLHPAYAMSLITTKLTNLHYSIANLRNTTPSAIINLPTQYCWVDFNQTWELAHTKKRQYRCSEWYRDNGATYLESMLRNTNLSTLFNTTFPEYVWNYALFDEIGRSTIGQQWLKSIYSANTTVSDEVVYWQLQNVTKCQLQWQDYMYPGLDESIKVVNAIGISLSVVLKSTPSRTSNWNTYYFSTFLSNDMWAVGLCSNFSFLPSAPNYYLNKEWVFGVNATSFEKFLFIGDSNGNYINQTELLHETLGPFGSSDFWVVPVPEILTNYLIPLFSILHDAILTNPKLAATFSSIQTFDTNPIPIAWSDNYLYYGGNPLCLDGEAQNYTQISISFDNSCLHQIPLSIALTPTSIVLALFLTHPFINIDSVCSQQQSELCGENLRMAYDLVRLFPNTSTSAPLVKLAMTKLNVTIMQFVTDLTQSNWTILIQPLIDDYSAWTFYGWIMVLDWVQGKREVISLEGDYGTLVLMSEAYSVSSMTLQQGSLTQPFLIVYYVLEYFSAVSLLLGIMCTTFGYHCQLENLFFFHRLVGSTWIGRPLMFLRGGAAIVLLSSAPIHLKYNSAITRFDLSPRTLIETIILSSEATWISVVIHELLLPIMHSSNGRKVAGVSVGLSWLACITIDVVSPISVTSQFDYECRSVDMTSQLYCTSGVITIGSSNRILLLLLLQCIIVPIIGVVGKLCSRGKMQIVDCMTMTGASQAFLLPPMDRVGNILAGILPWSKNHNFDIKLWSFVSLQKINTTYIHINGKRLTQSRWRITKVIAGAVYIFFAISSSISYLQFIQVSLPNDLVWKSFNITGSHVFLSNWFLECFSVCNTASNNLYQPTINYDQTYNLTNPGISFSGHVGAQKQYSELITLDSVITALRKLDACEVPWLYTQYCYMDFQKRWEMANSARRQQRCSNMTWNAAVFLESILRNIDWDSFVDCWGESFNIGFRNELKQSTTGINFLHSLHPNLSVSDEVIYWRQYNIISYTLQWQNYKYTGIVNTYTITNALGVSNFFKVASTHGKYRWSEQTSLKMYWALGNDLKSILDNSTIIGGKSLLRSSPQYAFSNTSLQDEYLRSTSYISSPSDPIYAALEDYIGPFGSIDMIYIGVPNAVRESAEGILQFSQTIRQRDSLRYHNISNEFELLGAPRIWLNINFQTVGGSILCPIQDSGYPRSILQGYESFSFDVICDPTDYYTYSHFMPSRNHIIFAVILANLKASMNISNICEQAFYSNQCQSIINSTLRILSDNSTDELYNSWSAVIYNAVYELNIERMQFGQNNTSYQVTLYHIPLLNPADNQFDFFAWLMLYDWIIGKSEVVSFQGDNGNLTLLGNTLADFTQQVDSSQLPTVCALLAQRCVQYVTFVMIALACITFLYIVFSRGNVEGLNMFELSRVGGMVWIGRPLVLLRSLTALCILSTATVELTTQNGISYFGKTQELWYQTCLAANEVTWLVGIVNDIFIVYTREWTLKYAAVNSILVWIVSACLATITPTVPTITIDPQCQIDTLDYQVTCNLGDVAIGSLSRLLLLCGIVALCNVFCFVGASWFFKAPATAASSSLLLCGGARYLFVLEDWKDDGIYHLDTASAALNGVLSYRYESKWFVFDIKTWRMYVLKVRSDQFLSDAKFRWALPLPD</sequence>
<feature type="transmembrane region" description="Helical" evidence="1">
    <location>
        <begin position="652"/>
        <end position="670"/>
    </location>
</feature>
<feature type="transmembrane region" description="Helical" evidence="1">
    <location>
        <begin position="1424"/>
        <end position="1442"/>
    </location>
</feature>
<feature type="transmembrane region" description="Helical" evidence="1">
    <location>
        <begin position="682"/>
        <end position="704"/>
    </location>
</feature>
<gene>
    <name evidence="2" type="ORF">THRCLA_02918</name>
</gene>
<keyword evidence="1" id="KW-0812">Transmembrane</keyword>
<comment type="caution">
    <text evidence="2">The sequence shown here is derived from an EMBL/GenBank/DDBJ whole genome shotgun (WGS) entry which is preliminary data.</text>
</comment>
<dbReference type="Proteomes" id="UP000243217">
    <property type="component" value="Unassembled WGS sequence"/>
</dbReference>
<feature type="transmembrane region" description="Helical" evidence="1">
    <location>
        <begin position="833"/>
        <end position="854"/>
    </location>
</feature>
<proteinExistence type="predicted"/>
<evidence type="ECO:0000313" key="2">
    <source>
        <dbReference type="EMBL" id="OQS04879.1"/>
    </source>
</evidence>
<keyword evidence="3" id="KW-1185">Reference proteome</keyword>
<keyword evidence="1" id="KW-0472">Membrane</keyword>